<dbReference type="Gene3D" id="3.40.50.620">
    <property type="entry name" value="HUPs"/>
    <property type="match status" value="1"/>
</dbReference>
<dbReference type="InterPro" id="IPR001674">
    <property type="entry name" value="GMP_synth_C"/>
</dbReference>
<dbReference type="PROSITE" id="PS51553">
    <property type="entry name" value="GMPS_ATP_PPASE"/>
    <property type="match status" value="1"/>
</dbReference>
<dbReference type="FunFam" id="3.40.50.620:FF:000001">
    <property type="entry name" value="GMP synthase [glutamine-hydrolyzing]"/>
    <property type="match status" value="1"/>
</dbReference>
<evidence type="ECO:0000256" key="10">
    <source>
        <dbReference type="PROSITE-ProRule" id="PRU00886"/>
    </source>
</evidence>
<dbReference type="PROSITE" id="PS51273">
    <property type="entry name" value="GATASE_TYPE_1"/>
    <property type="match status" value="1"/>
</dbReference>
<accession>A0A6S6P0G7</accession>
<dbReference type="FunFam" id="3.40.50.880:FF:000001">
    <property type="entry name" value="GMP synthase [glutamine-hydrolyzing]"/>
    <property type="match status" value="1"/>
</dbReference>
<dbReference type="SUPFAM" id="SSF52317">
    <property type="entry name" value="Class I glutamine amidotransferase-like"/>
    <property type="match status" value="1"/>
</dbReference>
<dbReference type="PANTHER" id="PTHR11922:SF2">
    <property type="entry name" value="GMP SYNTHASE [GLUTAMINE-HYDROLYZING]"/>
    <property type="match status" value="1"/>
</dbReference>
<dbReference type="InterPro" id="IPR022310">
    <property type="entry name" value="NAD/GMP_synthase"/>
</dbReference>
<dbReference type="Pfam" id="PF02540">
    <property type="entry name" value="NAD_synthase"/>
    <property type="match status" value="1"/>
</dbReference>
<dbReference type="PRINTS" id="PR00099">
    <property type="entry name" value="CPSGATASE"/>
</dbReference>
<gene>
    <name evidence="9 12" type="primary">guaA</name>
    <name evidence="12" type="ORF">NIIDNTM18_12370</name>
</gene>
<keyword evidence="4 9" id="KW-0547">Nucleotide-binding</keyword>
<dbReference type="FunFam" id="3.30.300.10:FF:000002">
    <property type="entry name" value="GMP synthase [glutamine-hydrolyzing]"/>
    <property type="match status" value="1"/>
</dbReference>
<keyword evidence="6 9" id="KW-0658">Purine biosynthesis</keyword>
<dbReference type="UniPathway" id="UPA00189">
    <property type="reaction ID" value="UER00296"/>
</dbReference>
<dbReference type="InterPro" id="IPR022955">
    <property type="entry name" value="GMP_synthase"/>
</dbReference>
<keyword evidence="7 9" id="KW-0067">ATP-binding</keyword>
<evidence type="ECO:0000256" key="3">
    <source>
        <dbReference type="ARBA" id="ARBA00022598"/>
    </source>
</evidence>
<dbReference type="Pfam" id="PF00958">
    <property type="entry name" value="GMP_synt_C"/>
    <property type="match status" value="1"/>
</dbReference>
<dbReference type="EC" id="6.3.5.2" evidence="9"/>
<dbReference type="PANTHER" id="PTHR11922">
    <property type="entry name" value="GMP SYNTHASE-RELATED"/>
    <property type="match status" value="1"/>
</dbReference>
<dbReference type="HAMAP" id="MF_00344">
    <property type="entry name" value="GMP_synthase"/>
    <property type="match status" value="1"/>
</dbReference>
<dbReference type="GO" id="GO:0003921">
    <property type="term" value="F:GMP synthase activity"/>
    <property type="evidence" value="ECO:0007669"/>
    <property type="project" value="InterPro"/>
</dbReference>
<evidence type="ECO:0000256" key="2">
    <source>
        <dbReference type="ARBA" id="ARBA00005153"/>
    </source>
</evidence>
<dbReference type="InterPro" id="IPR025777">
    <property type="entry name" value="GMPS_ATP_PPase_dom"/>
</dbReference>
<dbReference type="GO" id="GO:0005829">
    <property type="term" value="C:cytosol"/>
    <property type="evidence" value="ECO:0007669"/>
    <property type="project" value="TreeGrafter"/>
</dbReference>
<keyword evidence="8 9" id="KW-0315">Glutamine amidotransferase</keyword>
<evidence type="ECO:0000313" key="12">
    <source>
        <dbReference type="EMBL" id="BCI51959.1"/>
    </source>
</evidence>
<evidence type="ECO:0000259" key="11">
    <source>
        <dbReference type="PROSITE" id="PS51553"/>
    </source>
</evidence>
<feature type="active site" evidence="9">
    <location>
        <position position="165"/>
    </location>
</feature>
<evidence type="ECO:0000256" key="6">
    <source>
        <dbReference type="ARBA" id="ARBA00022755"/>
    </source>
</evidence>
<feature type="active site" description="Nucleophile" evidence="9">
    <location>
        <position position="77"/>
    </location>
</feature>
<evidence type="ECO:0000256" key="5">
    <source>
        <dbReference type="ARBA" id="ARBA00022749"/>
    </source>
</evidence>
<dbReference type="Proteomes" id="UP000515734">
    <property type="component" value="Chromosome"/>
</dbReference>
<dbReference type="Gene3D" id="3.30.300.10">
    <property type="match status" value="1"/>
</dbReference>
<dbReference type="AlphaFoldDB" id="A0A6S6P0G7"/>
<evidence type="ECO:0000256" key="4">
    <source>
        <dbReference type="ARBA" id="ARBA00022741"/>
    </source>
</evidence>
<evidence type="ECO:0000256" key="1">
    <source>
        <dbReference type="ARBA" id="ARBA00002332"/>
    </source>
</evidence>
<proteinExistence type="inferred from homology"/>
<protein>
    <recommendedName>
        <fullName evidence="9">GMP synthase [glutamine-hydrolyzing]</fullName>
        <ecNumber evidence="9">6.3.5.2</ecNumber>
    </recommendedName>
    <alternativeName>
        <fullName evidence="9">GMP synthetase</fullName>
    </alternativeName>
    <alternativeName>
        <fullName evidence="9">Glutamine amidotransferase</fullName>
    </alternativeName>
</protein>
<evidence type="ECO:0000256" key="8">
    <source>
        <dbReference type="ARBA" id="ARBA00022962"/>
    </source>
</evidence>
<comment type="catalytic activity">
    <reaction evidence="9">
        <text>XMP + L-glutamine + ATP + H2O = GMP + L-glutamate + AMP + diphosphate + 2 H(+)</text>
        <dbReference type="Rhea" id="RHEA:11680"/>
        <dbReference type="ChEBI" id="CHEBI:15377"/>
        <dbReference type="ChEBI" id="CHEBI:15378"/>
        <dbReference type="ChEBI" id="CHEBI:29985"/>
        <dbReference type="ChEBI" id="CHEBI:30616"/>
        <dbReference type="ChEBI" id="CHEBI:33019"/>
        <dbReference type="ChEBI" id="CHEBI:57464"/>
        <dbReference type="ChEBI" id="CHEBI:58115"/>
        <dbReference type="ChEBI" id="CHEBI:58359"/>
        <dbReference type="ChEBI" id="CHEBI:456215"/>
        <dbReference type="EC" id="6.3.5.2"/>
    </reaction>
</comment>
<feature type="domain" description="GMPS ATP-PPase" evidence="11">
    <location>
        <begin position="190"/>
        <end position="385"/>
    </location>
</feature>
<evidence type="ECO:0000256" key="7">
    <source>
        <dbReference type="ARBA" id="ARBA00022840"/>
    </source>
</evidence>
<comment type="pathway">
    <text evidence="2 9">Purine metabolism; GMP biosynthesis; GMP from XMP (L-Gln route): step 1/1.</text>
</comment>
<dbReference type="InterPro" id="IPR014729">
    <property type="entry name" value="Rossmann-like_a/b/a_fold"/>
</dbReference>
<dbReference type="CDD" id="cd01997">
    <property type="entry name" value="GMP_synthase_C"/>
    <property type="match status" value="1"/>
</dbReference>
<dbReference type="SUPFAM" id="SSF52402">
    <property type="entry name" value="Adenine nucleotide alpha hydrolases-like"/>
    <property type="match status" value="1"/>
</dbReference>
<dbReference type="CDD" id="cd01742">
    <property type="entry name" value="GATase1_GMP_Synthase"/>
    <property type="match status" value="1"/>
</dbReference>
<keyword evidence="3 9" id="KW-0436">Ligase</keyword>
<dbReference type="GO" id="GO:0005524">
    <property type="term" value="F:ATP binding"/>
    <property type="evidence" value="ECO:0007669"/>
    <property type="project" value="UniProtKB-UniRule"/>
</dbReference>
<dbReference type="InterPro" id="IPR017926">
    <property type="entry name" value="GATASE"/>
</dbReference>
<dbReference type="NCBIfam" id="TIGR00888">
    <property type="entry name" value="guaA_Nterm"/>
    <property type="match status" value="1"/>
</dbReference>
<dbReference type="PRINTS" id="PR00096">
    <property type="entry name" value="GATASE"/>
</dbReference>
<dbReference type="EMBL" id="AP023287">
    <property type="protein sequence ID" value="BCI51959.1"/>
    <property type="molecule type" value="Genomic_DNA"/>
</dbReference>
<dbReference type="SUPFAM" id="SSF54810">
    <property type="entry name" value="GMP synthetase C-terminal dimerisation domain"/>
    <property type="match status" value="1"/>
</dbReference>
<comment type="function">
    <text evidence="1 9">Catalyzes the synthesis of GMP from XMP.</text>
</comment>
<feature type="binding site" evidence="10">
    <location>
        <begin position="217"/>
        <end position="223"/>
    </location>
    <ligand>
        <name>ATP</name>
        <dbReference type="ChEBI" id="CHEBI:30616"/>
    </ligand>
</feature>
<evidence type="ECO:0000256" key="9">
    <source>
        <dbReference type="HAMAP-Rule" id="MF_00344"/>
    </source>
</evidence>
<name>A0A6S6P0G7_9MYCO</name>
<feature type="active site" evidence="9">
    <location>
        <position position="163"/>
    </location>
</feature>
<reference evidence="12 13" key="1">
    <citation type="submission" date="2020-07" db="EMBL/GenBank/DDBJ databases">
        <title>Complete genome sequence of Mycolicibacterium litorale like strain isolated from cardiac implantable electronic device infection.</title>
        <authorList>
            <person name="Fukano H."/>
            <person name="Miyama H."/>
            <person name="Hoshino Y."/>
        </authorList>
    </citation>
    <scope>NUCLEOTIDE SEQUENCE [LARGE SCALE GENOMIC DNA]</scope>
    <source>
        <strain evidence="12 13">NIIDNTM18</strain>
    </source>
</reference>
<keyword evidence="5 9" id="KW-0332">GMP biosynthesis</keyword>
<dbReference type="NCBIfam" id="NF000848">
    <property type="entry name" value="PRK00074.1"/>
    <property type="match status" value="1"/>
</dbReference>
<evidence type="ECO:0000313" key="13">
    <source>
        <dbReference type="Proteomes" id="UP000515734"/>
    </source>
</evidence>
<dbReference type="Pfam" id="PF00117">
    <property type="entry name" value="GATase"/>
    <property type="match status" value="1"/>
</dbReference>
<dbReference type="InterPro" id="IPR004739">
    <property type="entry name" value="GMP_synth_GATase"/>
</dbReference>
<dbReference type="Gene3D" id="3.40.50.880">
    <property type="match status" value="1"/>
</dbReference>
<sequence>MLVIDFGAQYAQLIARRVREARVFSEVVPHTASVEEIKAKDPQAIVLSGGPASVYADGAPQLDPALFDLDVPVFGICYGFQAMAQALGGTVAHTGTSEYGRTELKVAGGELHSDLPATQPVWMSHGDAVTEAPSGFEVVATSAGAPVAAFENRARRLAGVQYHPEVLHSPHGQQVLSRFLHDFAGIGAKWTPANIADALVEQVREQIGDGRAICGLSGGVDSAVAAALVQRAIGDRLTCVFVDHGLLRSGERAQVQRDFVAATGANLVTVDAAERFLEALSGVTNPEGKRKIIGREFIAAFDGAVLDIVGDSGAPVDYLVQGTLYPDVVESGGGSGTANIKSHHNVGGLPADLKFTLVEPLRLLFKDEVRAVGRELGLPEEIVARQPFPGPGLGIRIVGEVTRERLETLRLADAIAREELTAAGLDNQIWQCPVVLLADVRSVGVQGDGRTYGHPIVLRPVSSEDAMTADWTRVPYEVLERISTRITNEVREVNRVVLDVTSKPPGTIEWE</sequence>
<dbReference type="InterPro" id="IPR029062">
    <property type="entry name" value="Class_I_gatase-like"/>
</dbReference>
<dbReference type="NCBIfam" id="TIGR00884">
    <property type="entry name" value="guaA_Cterm"/>
    <property type="match status" value="1"/>
</dbReference>
<organism evidence="12 13">
    <name type="scientific">Mycolicibacterium litorale</name>
    <dbReference type="NCBI Taxonomy" id="758802"/>
    <lineage>
        <taxon>Bacteria</taxon>
        <taxon>Bacillati</taxon>
        <taxon>Actinomycetota</taxon>
        <taxon>Actinomycetes</taxon>
        <taxon>Mycobacteriales</taxon>
        <taxon>Mycobacteriaceae</taxon>
        <taxon>Mycolicibacterium</taxon>
    </lineage>
</organism>
<dbReference type="PRINTS" id="PR00097">
    <property type="entry name" value="ANTSNTHASEII"/>
</dbReference>
<comment type="subunit">
    <text evidence="9">Homodimer.</text>
</comment>